<dbReference type="AlphaFoldDB" id="A0A482XA35"/>
<comment type="caution">
    <text evidence="13">The sequence shown here is derived from an EMBL/GenBank/DDBJ whole genome shotgun (WGS) entry which is preliminary data.</text>
</comment>
<dbReference type="STRING" id="195883.A0A482XA35"/>
<name>A0A482XA35_LAOST</name>
<comment type="function">
    <text evidence="12">Structural component of the gap junctions.</text>
</comment>
<dbReference type="GO" id="GO:0034220">
    <property type="term" value="P:monoatomic ion transmembrane transport"/>
    <property type="evidence" value="ECO:0007669"/>
    <property type="project" value="UniProtKB-KW"/>
</dbReference>
<evidence type="ECO:0000256" key="2">
    <source>
        <dbReference type="ARBA" id="ARBA00004651"/>
    </source>
</evidence>
<keyword evidence="5" id="KW-0812">Transmembrane</keyword>
<sequence length="166" mass="18850">MAIGTMLDIFGGVKSLFKVKRTYTDSSIFRLHYRVTSPVLVAFFLMLAAKQFVGAPIECVHGLDVPPQVINTWCWIHSTYTVPAAFTKQIGVEVPYPGVDNTRGAGPADRKVYRFYQWVAFCLFFQVNYNPFQEVSTTFCLHCCLPECVTCPHTVTTIDHRDLYTH</sequence>
<evidence type="ECO:0000256" key="9">
    <source>
        <dbReference type="ARBA" id="ARBA00023065"/>
    </source>
</evidence>
<evidence type="ECO:0000256" key="6">
    <source>
        <dbReference type="ARBA" id="ARBA00022868"/>
    </source>
</evidence>
<dbReference type="PANTHER" id="PTHR11893:SF40">
    <property type="entry name" value="INNEXIN SHAKING-B"/>
    <property type="match status" value="1"/>
</dbReference>
<comment type="similarity">
    <text evidence="12">Belongs to the pannexin family.</text>
</comment>
<keyword evidence="4" id="KW-1003">Cell membrane</keyword>
<dbReference type="PRINTS" id="PR01262">
    <property type="entry name" value="INNEXIN"/>
</dbReference>
<keyword evidence="11 12" id="KW-0407">Ion channel</keyword>
<dbReference type="OrthoDB" id="5867527at2759"/>
<evidence type="ECO:0000256" key="4">
    <source>
        <dbReference type="ARBA" id="ARBA00022475"/>
    </source>
</evidence>
<dbReference type="GO" id="GO:0005243">
    <property type="term" value="F:gap junction channel activity"/>
    <property type="evidence" value="ECO:0007669"/>
    <property type="project" value="TreeGrafter"/>
</dbReference>
<dbReference type="GO" id="GO:0005921">
    <property type="term" value="C:gap junction"/>
    <property type="evidence" value="ECO:0007669"/>
    <property type="project" value="UniProtKB-SubCell"/>
</dbReference>
<keyword evidence="8" id="KW-1133">Transmembrane helix</keyword>
<evidence type="ECO:0000256" key="12">
    <source>
        <dbReference type="RuleBase" id="RU010713"/>
    </source>
</evidence>
<evidence type="ECO:0000313" key="14">
    <source>
        <dbReference type="Proteomes" id="UP000291343"/>
    </source>
</evidence>
<reference evidence="13 14" key="1">
    <citation type="journal article" date="2017" name="Gigascience">
        <title>Genome sequence of the small brown planthopper, Laodelphax striatellus.</title>
        <authorList>
            <person name="Zhu J."/>
            <person name="Jiang F."/>
            <person name="Wang X."/>
            <person name="Yang P."/>
            <person name="Bao Y."/>
            <person name="Zhao W."/>
            <person name="Wang W."/>
            <person name="Lu H."/>
            <person name="Wang Q."/>
            <person name="Cui N."/>
            <person name="Li J."/>
            <person name="Chen X."/>
            <person name="Luo L."/>
            <person name="Yu J."/>
            <person name="Kang L."/>
            <person name="Cui F."/>
        </authorList>
    </citation>
    <scope>NUCLEOTIDE SEQUENCE [LARGE SCALE GENOMIC DNA]</scope>
    <source>
        <strain evidence="13">Lst14</strain>
    </source>
</reference>
<gene>
    <name evidence="12" type="primary">inx</name>
    <name evidence="13" type="ORF">LSTR_LSTR010632</name>
</gene>
<dbReference type="InterPro" id="IPR000990">
    <property type="entry name" value="Innexin"/>
</dbReference>
<comment type="subcellular location">
    <subcellularLocation>
        <location evidence="1">Cell junction</location>
        <location evidence="1">Gap junction</location>
    </subcellularLocation>
    <subcellularLocation>
        <location evidence="2 12">Cell membrane</location>
        <topology evidence="2 12">Multi-pass membrane protein</topology>
    </subcellularLocation>
</comment>
<keyword evidence="9 12" id="KW-0406">Ion transport</keyword>
<dbReference type="InParanoid" id="A0A482XA35"/>
<protein>
    <recommendedName>
        <fullName evidence="12">Innexin</fullName>
    </recommendedName>
</protein>
<evidence type="ECO:0000313" key="13">
    <source>
        <dbReference type="EMBL" id="RZF42547.1"/>
    </source>
</evidence>
<dbReference type="PROSITE" id="PS51013">
    <property type="entry name" value="PANNEXIN"/>
    <property type="match status" value="1"/>
</dbReference>
<keyword evidence="3 12" id="KW-0813">Transport</keyword>
<dbReference type="Proteomes" id="UP000291343">
    <property type="component" value="Unassembled WGS sequence"/>
</dbReference>
<dbReference type="GO" id="GO:0005886">
    <property type="term" value="C:plasma membrane"/>
    <property type="evidence" value="ECO:0007669"/>
    <property type="project" value="UniProtKB-SubCell"/>
</dbReference>
<organism evidence="13 14">
    <name type="scientific">Laodelphax striatellus</name>
    <name type="common">Small brown planthopper</name>
    <name type="synonym">Delphax striatella</name>
    <dbReference type="NCBI Taxonomy" id="195883"/>
    <lineage>
        <taxon>Eukaryota</taxon>
        <taxon>Metazoa</taxon>
        <taxon>Ecdysozoa</taxon>
        <taxon>Arthropoda</taxon>
        <taxon>Hexapoda</taxon>
        <taxon>Insecta</taxon>
        <taxon>Pterygota</taxon>
        <taxon>Neoptera</taxon>
        <taxon>Paraneoptera</taxon>
        <taxon>Hemiptera</taxon>
        <taxon>Auchenorrhyncha</taxon>
        <taxon>Fulgoroidea</taxon>
        <taxon>Delphacidae</taxon>
        <taxon>Criomorphinae</taxon>
        <taxon>Laodelphax</taxon>
    </lineage>
</organism>
<evidence type="ECO:0000256" key="3">
    <source>
        <dbReference type="ARBA" id="ARBA00022448"/>
    </source>
</evidence>
<dbReference type="Pfam" id="PF00876">
    <property type="entry name" value="Innexin"/>
    <property type="match status" value="1"/>
</dbReference>
<keyword evidence="14" id="KW-1185">Reference proteome</keyword>
<dbReference type="PANTHER" id="PTHR11893">
    <property type="entry name" value="INNEXIN"/>
    <property type="match status" value="1"/>
</dbReference>
<evidence type="ECO:0000256" key="7">
    <source>
        <dbReference type="ARBA" id="ARBA00022949"/>
    </source>
</evidence>
<proteinExistence type="inferred from homology"/>
<keyword evidence="7" id="KW-0965">Cell junction</keyword>
<evidence type="ECO:0000256" key="11">
    <source>
        <dbReference type="ARBA" id="ARBA00023303"/>
    </source>
</evidence>
<evidence type="ECO:0000256" key="10">
    <source>
        <dbReference type="ARBA" id="ARBA00023136"/>
    </source>
</evidence>
<evidence type="ECO:0000256" key="1">
    <source>
        <dbReference type="ARBA" id="ARBA00004610"/>
    </source>
</evidence>
<keyword evidence="10" id="KW-0472">Membrane</keyword>
<dbReference type="EMBL" id="QKKF02014830">
    <property type="protein sequence ID" value="RZF42547.1"/>
    <property type="molecule type" value="Genomic_DNA"/>
</dbReference>
<accession>A0A482XA35</accession>
<keyword evidence="6" id="KW-0303">Gap junction</keyword>
<evidence type="ECO:0000256" key="5">
    <source>
        <dbReference type="ARBA" id="ARBA00022692"/>
    </source>
</evidence>
<evidence type="ECO:0000256" key="8">
    <source>
        <dbReference type="ARBA" id="ARBA00022989"/>
    </source>
</evidence>